<sequence length="73" mass="8288">MHKPIRGVMCLCFSKDMISTSKEKSFQASLYCFNTFTATCLPLERIPLYTLLDPPSPIKLPEENWFVALLSSS</sequence>
<accession>A0A2P2QVG6</accession>
<organism evidence="1">
    <name type="scientific">Rhizophora mucronata</name>
    <name type="common">Asiatic mangrove</name>
    <dbReference type="NCBI Taxonomy" id="61149"/>
    <lineage>
        <taxon>Eukaryota</taxon>
        <taxon>Viridiplantae</taxon>
        <taxon>Streptophyta</taxon>
        <taxon>Embryophyta</taxon>
        <taxon>Tracheophyta</taxon>
        <taxon>Spermatophyta</taxon>
        <taxon>Magnoliopsida</taxon>
        <taxon>eudicotyledons</taxon>
        <taxon>Gunneridae</taxon>
        <taxon>Pentapetalae</taxon>
        <taxon>rosids</taxon>
        <taxon>fabids</taxon>
        <taxon>Malpighiales</taxon>
        <taxon>Rhizophoraceae</taxon>
        <taxon>Rhizophora</taxon>
    </lineage>
</organism>
<protein>
    <submittedName>
        <fullName evidence="1">Uncharacterized protein</fullName>
    </submittedName>
</protein>
<reference evidence="1" key="1">
    <citation type="submission" date="2018-02" db="EMBL/GenBank/DDBJ databases">
        <title>Rhizophora mucronata_Transcriptome.</title>
        <authorList>
            <person name="Meera S.P."/>
            <person name="Sreeshan A."/>
            <person name="Augustine A."/>
        </authorList>
    </citation>
    <scope>NUCLEOTIDE SEQUENCE</scope>
    <source>
        <tissue evidence="1">Leaf</tissue>
    </source>
</reference>
<dbReference type="AlphaFoldDB" id="A0A2P2QVG6"/>
<dbReference type="EMBL" id="GGEC01090464">
    <property type="protein sequence ID" value="MBX70948.1"/>
    <property type="molecule type" value="Transcribed_RNA"/>
</dbReference>
<name>A0A2P2QVG6_RHIMU</name>
<proteinExistence type="predicted"/>
<evidence type="ECO:0000313" key="1">
    <source>
        <dbReference type="EMBL" id="MBX70948.1"/>
    </source>
</evidence>